<dbReference type="OrthoDB" id="6398207at2"/>
<dbReference type="Gene3D" id="3.40.50.360">
    <property type="match status" value="1"/>
</dbReference>
<reference evidence="5" key="1">
    <citation type="submission" date="2005-10" db="EMBL/GenBank/DDBJ databases">
        <title>Complete sequence of Pelobacter carbinolicus DSM 2380.</title>
        <authorList>
            <person name="Copeland A."/>
            <person name="Lucas S."/>
            <person name="Lapidus A."/>
            <person name="Barry K."/>
            <person name="Detter J.C."/>
            <person name="Glavina T."/>
            <person name="Hammon N."/>
            <person name="Israni S."/>
            <person name="Pitluck S."/>
            <person name="Chertkov O."/>
            <person name="Schmutz J."/>
            <person name="Larimer F."/>
            <person name="Land M."/>
            <person name="Kyrpides N."/>
            <person name="Ivanova N."/>
            <person name="Richardson P."/>
        </authorList>
    </citation>
    <scope>NUCLEOTIDE SEQUENCE [LARGE SCALE GENOMIC DNA]</scope>
    <source>
        <strain evidence="5">DSM 2380 / NBRC 103641 / GraBd1</strain>
    </source>
</reference>
<dbReference type="AlphaFoldDB" id="Q3A1A7"/>
<evidence type="ECO:0000259" key="3">
    <source>
        <dbReference type="Pfam" id="PF03358"/>
    </source>
</evidence>
<dbReference type="Pfam" id="PF03358">
    <property type="entry name" value="FMN_red"/>
    <property type="match status" value="1"/>
</dbReference>
<keyword evidence="1" id="KW-0285">Flavoprotein</keyword>
<gene>
    <name evidence="4" type="ordered locus">Pcar_2612</name>
</gene>
<dbReference type="EMBL" id="CP000142">
    <property type="protein sequence ID" value="ABA89850.1"/>
    <property type="molecule type" value="Genomic_DNA"/>
</dbReference>
<keyword evidence="5" id="KW-1185">Reference proteome</keyword>
<dbReference type="HOGENOM" id="CLU_050993_4_0_7"/>
<evidence type="ECO:0000256" key="1">
    <source>
        <dbReference type="ARBA" id="ARBA00022630"/>
    </source>
</evidence>
<name>Q3A1A7_SYNC1</name>
<feature type="domain" description="NADPH-dependent FMN reductase-like" evidence="3">
    <location>
        <begin position="1"/>
        <end position="104"/>
    </location>
</feature>
<protein>
    <submittedName>
        <fullName evidence="4">Flavodoxin, putative</fullName>
    </submittedName>
</protein>
<dbReference type="RefSeq" id="WP_011342389.1">
    <property type="nucleotide sequence ID" value="NC_007498.2"/>
</dbReference>
<evidence type="ECO:0000313" key="5">
    <source>
        <dbReference type="Proteomes" id="UP000002534"/>
    </source>
</evidence>
<organism evidence="4 5">
    <name type="scientific">Syntrophotalea carbinolica (strain DSM 2380 / NBRC 103641 / GraBd1)</name>
    <name type="common">Pelobacter carbinolicus</name>
    <dbReference type="NCBI Taxonomy" id="338963"/>
    <lineage>
        <taxon>Bacteria</taxon>
        <taxon>Pseudomonadati</taxon>
        <taxon>Thermodesulfobacteriota</taxon>
        <taxon>Desulfuromonadia</taxon>
        <taxon>Desulfuromonadales</taxon>
        <taxon>Syntrophotaleaceae</taxon>
        <taxon>Syntrophotalea</taxon>
    </lineage>
</organism>
<reference evidence="4 5" key="2">
    <citation type="journal article" date="2012" name="BMC Genomics">
        <title>The genome of Pelobacter carbinolicus reveals surprising metabolic capabilities and physiological features.</title>
        <authorList>
            <person name="Aklujkar M."/>
            <person name="Haveman S.A."/>
            <person name="Didonato R.Jr."/>
            <person name="Chertkov O."/>
            <person name="Han C.S."/>
            <person name="Land M.L."/>
            <person name="Brown P."/>
            <person name="Lovley D.R."/>
        </authorList>
    </citation>
    <scope>NUCLEOTIDE SEQUENCE [LARGE SCALE GENOMIC DNA]</scope>
    <source>
        <strain evidence="5">DSM 2380 / NBRC 103641 / GraBd1</strain>
    </source>
</reference>
<dbReference type="eggNOG" id="COG0655">
    <property type="taxonomic scope" value="Bacteria"/>
</dbReference>
<dbReference type="SUPFAM" id="SSF52218">
    <property type="entry name" value="Flavoproteins"/>
    <property type="match status" value="1"/>
</dbReference>
<dbReference type="InterPro" id="IPR051796">
    <property type="entry name" value="ISF_SsuE-like"/>
</dbReference>
<dbReference type="InterPro" id="IPR029039">
    <property type="entry name" value="Flavoprotein-like_sf"/>
</dbReference>
<evidence type="ECO:0000313" key="4">
    <source>
        <dbReference type="EMBL" id="ABA89850.1"/>
    </source>
</evidence>
<dbReference type="Proteomes" id="UP000002534">
    <property type="component" value="Chromosome"/>
</dbReference>
<dbReference type="STRING" id="338963.Pcar_2612"/>
<dbReference type="PANTHER" id="PTHR43278:SF2">
    <property type="entry name" value="IRON-SULFUR FLAVOPROTEIN"/>
    <property type="match status" value="1"/>
</dbReference>
<proteinExistence type="predicted"/>
<evidence type="ECO:0000256" key="2">
    <source>
        <dbReference type="ARBA" id="ARBA00022643"/>
    </source>
</evidence>
<dbReference type="PANTHER" id="PTHR43278">
    <property type="entry name" value="NAD(P)H-DEPENDENT FMN-CONTAINING OXIDOREDUCTASE YWQN-RELATED"/>
    <property type="match status" value="1"/>
</dbReference>
<dbReference type="KEGG" id="pca:Pcar_2612"/>
<accession>Q3A1A7</accession>
<keyword evidence="2" id="KW-0288">FMN</keyword>
<dbReference type="GO" id="GO:0016491">
    <property type="term" value="F:oxidoreductase activity"/>
    <property type="evidence" value="ECO:0007669"/>
    <property type="project" value="InterPro"/>
</dbReference>
<dbReference type="InterPro" id="IPR005025">
    <property type="entry name" value="FMN_Rdtase-like_dom"/>
</dbReference>
<sequence>MRITIFNGSPHKEAGNTHIMVEAFTAGAREAGAKIENIFLADQEINPCIGCLACWVKTPGRCIHRDAMDQLLPKIVESDVIGFATPLYIDNASGITKNFMDRCIPLVDPHMETDAHGETRHVRIHEKPRYVLAISNCGFPEQSHFEVLRVLFQRIARNMDCRLLAEIYRSGGTLLSTTDQELRPFIEQYKVLLHAAGKEAVTHLGLSHDTITRLEQPLLPNPDYAKIYRERINQWFDEKLAEAGDL</sequence>